<accession>A0A4T0X708</accession>
<dbReference type="AlphaFoldDB" id="A0A4T0X708"/>
<dbReference type="EMBL" id="SELW01000021">
    <property type="protein sequence ID" value="TID31308.1"/>
    <property type="molecule type" value="Genomic_DNA"/>
</dbReference>
<evidence type="ECO:0000313" key="2">
    <source>
        <dbReference type="EMBL" id="TID31308.1"/>
    </source>
</evidence>
<dbReference type="OrthoDB" id="3997758at2759"/>
<protein>
    <recommendedName>
        <fullName evidence="1">Transcription regulator Rua1 C-terminal domain-containing protein</fullName>
    </recommendedName>
</protein>
<organism evidence="2 3">
    <name type="scientific">Pichia inconspicua</name>
    <dbReference type="NCBI Taxonomy" id="52247"/>
    <lineage>
        <taxon>Eukaryota</taxon>
        <taxon>Fungi</taxon>
        <taxon>Dikarya</taxon>
        <taxon>Ascomycota</taxon>
        <taxon>Saccharomycotina</taxon>
        <taxon>Pichiomycetes</taxon>
        <taxon>Pichiales</taxon>
        <taxon>Pichiaceae</taxon>
        <taxon>Pichia</taxon>
    </lineage>
</organism>
<dbReference type="InterPro" id="IPR028012">
    <property type="entry name" value="Rua1_C"/>
</dbReference>
<feature type="domain" description="Transcription regulator Rua1 C-terminal" evidence="1">
    <location>
        <begin position="368"/>
        <end position="487"/>
    </location>
</feature>
<evidence type="ECO:0000259" key="1">
    <source>
        <dbReference type="Pfam" id="PF14616"/>
    </source>
</evidence>
<evidence type="ECO:0000313" key="3">
    <source>
        <dbReference type="Proteomes" id="UP000307173"/>
    </source>
</evidence>
<sequence length="522" mass="59699">MTISSQPSPYSHSHSAPQLGKIRKLKHKHDPSTPRILPESVNVTVTDLLNYHINNKLETNLSTKQQEDVYPEQPKKLTPFDHNIEVPDEKCLFEETPSVDSGSASDSFEFQISNSNFTFIPGDGILANDARFIDAFNYPNGSNNLPTIPADVSYAFVAAESTTTEPIVDTINPIVFNIPQNELPYVDTDMGKIHYKGSIDDLLSLKTENNPDISFCADYHPEVQWKDVSLSRRCEHNTVDDVIPLETYVYEKVEEISLKKASRIPKSKRTRPKFTSTKQLQCRIDNYYKCVSNEIENTGAMAKSKMYELGYRLVDASYFKNNIITPLLPNNADIEDFNSVQGDNGYIYEYSGAETASDLLAMRWTHQRQNFYEPKIVRYRINEETGKIVDKEALCPYCPVDVTNGLDKCFHNINMSHYMHHVCKNHGVFSTGEEMPVPAFCEKGNKYYSYCSTCGEYQKLSIRLAADCTKANDNGLISYFRHQYKEHNRTRKMRNATEKEALQRWYSESTSPLIYEPEIPCE</sequence>
<keyword evidence="3" id="KW-1185">Reference proteome</keyword>
<comment type="caution">
    <text evidence="2">The sequence shown here is derived from an EMBL/GenBank/DDBJ whole genome shotgun (WGS) entry which is preliminary data.</text>
</comment>
<proteinExistence type="predicted"/>
<name>A0A4T0X708_9ASCO</name>
<reference evidence="2 3" key="1">
    <citation type="journal article" date="2019" name="Front. Genet.">
        <title>Whole-Genome Sequencing of the Opportunistic Yeast Pathogen Candida inconspicua Uncovers Its Hybrid Origin.</title>
        <authorList>
            <person name="Mixao V."/>
            <person name="Hansen A.P."/>
            <person name="Saus E."/>
            <person name="Boekhout T."/>
            <person name="Lass-Florl C."/>
            <person name="Gabaldon T."/>
        </authorList>
    </citation>
    <scope>NUCLEOTIDE SEQUENCE [LARGE SCALE GENOMIC DNA]</scope>
    <source>
        <strain evidence="2 3">CBS 180</strain>
    </source>
</reference>
<dbReference type="Proteomes" id="UP000307173">
    <property type="component" value="Unassembled WGS sequence"/>
</dbReference>
<gene>
    <name evidence="2" type="ORF">CANINC_000096</name>
</gene>
<dbReference type="Pfam" id="PF14616">
    <property type="entry name" value="Rua1_C"/>
    <property type="match status" value="1"/>
</dbReference>